<evidence type="ECO:0000259" key="3">
    <source>
        <dbReference type="PROSITE" id="PS51352"/>
    </source>
</evidence>
<dbReference type="InterPro" id="IPR051262">
    <property type="entry name" value="SMP-30/CGR1_Lactonase"/>
</dbReference>
<keyword evidence="1" id="KW-0378">Hydrolase</keyword>
<dbReference type="InterPro" id="IPR013658">
    <property type="entry name" value="SGL"/>
</dbReference>
<feature type="signal peptide" evidence="2">
    <location>
        <begin position="1"/>
        <end position="17"/>
    </location>
</feature>
<dbReference type="InterPro" id="IPR013766">
    <property type="entry name" value="Thioredoxin_domain"/>
</dbReference>
<dbReference type="RefSeq" id="WP_310340260.1">
    <property type="nucleotide sequence ID" value="NZ_JAVDXQ010000001.1"/>
</dbReference>
<dbReference type="PROSITE" id="PS51352">
    <property type="entry name" value="THIOREDOXIN_2"/>
    <property type="match status" value="1"/>
</dbReference>
<dbReference type="InterPro" id="IPR000866">
    <property type="entry name" value="AhpC/TSA"/>
</dbReference>
<evidence type="ECO:0000313" key="4">
    <source>
        <dbReference type="EMBL" id="MDR7294711.1"/>
    </source>
</evidence>
<dbReference type="Gene3D" id="2.120.10.30">
    <property type="entry name" value="TolB, C-terminal domain"/>
    <property type="match status" value="1"/>
</dbReference>
<dbReference type="PANTHER" id="PTHR47572">
    <property type="entry name" value="LIPOPROTEIN-RELATED"/>
    <property type="match status" value="1"/>
</dbReference>
<proteinExistence type="predicted"/>
<organism evidence="4 5">
    <name type="scientific">Pelomonas aquatica</name>
    <dbReference type="NCBI Taxonomy" id="431058"/>
    <lineage>
        <taxon>Bacteria</taxon>
        <taxon>Pseudomonadati</taxon>
        <taxon>Pseudomonadota</taxon>
        <taxon>Betaproteobacteria</taxon>
        <taxon>Burkholderiales</taxon>
        <taxon>Sphaerotilaceae</taxon>
        <taxon>Roseateles</taxon>
    </lineage>
</organism>
<dbReference type="InterPro" id="IPR011042">
    <property type="entry name" value="6-blade_b-propeller_TolB-like"/>
</dbReference>
<dbReference type="CDD" id="cd03017">
    <property type="entry name" value="PRX_BCP"/>
    <property type="match status" value="1"/>
</dbReference>
<sequence length="481" mass="49511">MKTLAFSIALLTGAAHAALEPGDTAPEFRATAALAGKTVDVQLKDTLAKGPVVVYFYPAAFTAGCNLQAHAFAENLPRFTAAGVTVIGVSGDAIERLREFSADPETCAGRLAVASDADGRIAKAFDIALTETPAGRKTTKGQDIRHARAERTSFVVGRDGRIVATLGGLAPEANVDAALAAVQALAPPPLRTGAIPGVVAAGTPVVMLGDGFKGTEGPLALPDGSFVFTETQDARITRIAPDGRLSTHLRDTNGANGLGLTAAGEIVAVQVNDTRVGTLGAKAATLASAWSGKAFGRPNDLVVARDGSVYFTDSGRNANQPTLAGEVAPPAVYRVRPGLLERLAVDITRPNGIQLSPDEKTLYVANTAGEHVLAYEVRADGSLGPRRDFAKLAGWRIDAPNGPSSGADGLAVDAQGRLYVASSAGIEVFDAAGQALGVIALPKPPQNLAFAGPDKKQLFIVGRGAAWRIDTLAQGYAGRAK</sequence>
<feature type="domain" description="Thioredoxin" evidence="3">
    <location>
        <begin position="19"/>
        <end position="187"/>
    </location>
</feature>
<dbReference type="Pfam" id="PF00578">
    <property type="entry name" value="AhpC-TSA"/>
    <property type="match status" value="1"/>
</dbReference>
<dbReference type="Gene3D" id="3.40.30.10">
    <property type="entry name" value="Glutaredoxin"/>
    <property type="match status" value="1"/>
</dbReference>
<gene>
    <name evidence="4" type="ORF">J2X16_000032</name>
</gene>
<evidence type="ECO:0000256" key="1">
    <source>
        <dbReference type="ARBA" id="ARBA00022801"/>
    </source>
</evidence>
<name>A0ABU1Z4L5_9BURK</name>
<dbReference type="Proteomes" id="UP001180536">
    <property type="component" value="Unassembled WGS sequence"/>
</dbReference>
<accession>A0ABU1Z4L5</accession>
<dbReference type="Pfam" id="PF08450">
    <property type="entry name" value="SGL"/>
    <property type="match status" value="1"/>
</dbReference>
<feature type="chain" id="PRO_5045135124" evidence="2">
    <location>
        <begin position="18"/>
        <end position="481"/>
    </location>
</feature>
<dbReference type="InterPro" id="IPR036249">
    <property type="entry name" value="Thioredoxin-like_sf"/>
</dbReference>
<keyword evidence="2" id="KW-0732">Signal</keyword>
<dbReference type="EMBL" id="JAVDXQ010000001">
    <property type="protein sequence ID" value="MDR7294711.1"/>
    <property type="molecule type" value="Genomic_DNA"/>
</dbReference>
<keyword evidence="5" id="KW-1185">Reference proteome</keyword>
<dbReference type="PANTHER" id="PTHR47572:SF4">
    <property type="entry name" value="LACTONASE DRP35"/>
    <property type="match status" value="1"/>
</dbReference>
<protein>
    <submittedName>
        <fullName evidence="4">Sugar lactone lactonase YvrE/peroxiredoxin</fullName>
    </submittedName>
</protein>
<evidence type="ECO:0000256" key="2">
    <source>
        <dbReference type="SAM" id="SignalP"/>
    </source>
</evidence>
<dbReference type="SUPFAM" id="SSF63829">
    <property type="entry name" value="Calcium-dependent phosphotriesterase"/>
    <property type="match status" value="1"/>
</dbReference>
<evidence type="ECO:0000313" key="5">
    <source>
        <dbReference type="Proteomes" id="UP001180536"/>
    </source>
</evidence>
<dbReference type="SUPFAM" id="SSF52833">
    <property type="entry name" value="Thioredoxin-like"/>
    <property type="match status" value="1"/>
</dbReference>
<comment type="caution">
    <text evidence="4">The sequence shown here is derived from an EMBL/GenBank/DDBJ whole genome shotgun (WGS) entry which is preliminary data.</text>
</comment>
<reference evidence="4 5" key="1">
    <citation type="submission" date="2023-07" db="EMBL/GenBank/DDBJ databases">
        <title>Sorghum-associated microbial communities from plants grown in Nebraska, USA.</title>
        <authorList>
            <person name="Schachtman D."/>
        </authorList>
    </citation>
    <scope>NUCLEOTIDE SEQUENCE [LARGE SCALE GENOMIC DNA]</scope>
    <source>
        <strain evidence="4 5">BE310</strain>
    </source>
</reference>